<dbReference type="Proteomes" id="UP000253664">
    <property type="component" value="Unassembled WGS sequence"/>
</dbReference>
<reference evidence="2 3" key="1">
    <citation type="journal article" date="2015" name="BMC Genomics">
        <title>Insights from the genome of Ophiocordyceps polyrhachis-furcata to pathogenicity and host specificity in insect fungi.</title>
        <authorList>
            <person name="Wichadakul D."/>
            <person name="Kobmoo N."/>
            <person name="Ingsriswang S."/>
            <person name="Tangphatsornruang S."/>
            <person name="Chantasingh D."/>
            <person name="Luangsa-ard J.J."/>
            <person name="Eurwilaichitr L."/>
        </authorList>
    </citation>
    <scope>NUCLEOTIDE SEQUENCE [LARGE SCALE GENOMIC DNA]</scope>
    <source>
        <strain evidence="2 3">BCC 54312</strain>
    </source>
</reference>
<gene>
    <name evidence="2" type="ORF">L249_7181</name>
</gene>
<name>A0A367L9J8_9HYPO</name>
<sequence>MPGVSPRSSGLTSPQKHQLLPAKHNMENSLEQPDFPLAVSSLVTLTKQVSLCQNLPSVNEGRRLADVLDGLQRSVEGLRTDVEGLRTEVQGLRTEVQGLRTEVQGLRTEVQGLRTEVQVLRTEVRTMGGKLDQLDRKTTVINKNFTARIENSHVIHDEVKLVPLYSVVTGNLVPNFPKTLQDLDALTEQRVNFLLTQLGEEARGRPDDRRDQLEMALGVRARASKTSRRH</sequence>
<comment type="caution">
    <text evidence="2">The sequence shown here is derived from an EMBL/GenBank/DDBJ whole genome shotgun (WGS) entry which is preliminary data.</text>
</comment>
<dbReference type="OrthoDB" id="3641511at2759"/>
<dbReference type="AlphaFoldDB" id="A0A367L9J8"/>
<evidence type="ECO:0000313" key="2">
    <source>
        <dbReference type="EMBL" id="RCI11097.1"/>
    </source>
</evidence>
<evidence type="ECO:0000256" key="1">
    <source>
        <dbReference type="SAM" id="Coils"/>
    </source>
</evidence>
<keyword evidence="3" id="KW-1185">Reference proteome</keyword>
<dbReference type="EMBL" id="LKCN02000010">
    <property type="protein sequence ID" value="RCI11097.1"/>
    <property type="molecule type" value="Genomic_DNA"/>
</dbReference>
<keyword evidence="1" id="KW-0175">Coiled coil</keyword>
<accession>A0A367L9J8</accession>
<feature type="coiled-coil region" evidence="1">
    <location>
        <begin position="68"/>
        <end position="123"/>
    </location>
</feature>
<dbReference type="STRING" id="1330021.A0A367L9J8"/>
<evidence type="ECO:0000313" key="3">
    <source>
        <dbReference type="Proteomes" id="UP000253664"/>
    </source>
</evidence>
<organism evidence="2 3">
    <name type="scientific">Ophiocordyceps polyrhachis-furcata BCC 54312</name>
    <dbReference type="NCBI Taxonomy" id="1330021"/>
    <lineage>
        <taxon>Eukaryota</taxon>
        <taxon>Fungi</taxon>
        <taxon>Dikarya</taxon>
        <taxon>Ascomycota</taxon>
        <taxon>Pezizomycotina</taxon>
        <taxon>Sordariomycetes</taxon>
        <taxon>Hypocreomycetidae</taxon>
        <taxon>Hypocreales</taxon>
        <taxon>Ophiocordycipitaceae</taxon>
        <taxon>Ophiocordyceps</taxon>
    </lineage>
</organism>
<dbReference type="Gene3D" id="1.20.5.320">
    <property type="entry name" value="6-Phosphogluconate Dehydrogenase, domain 3"/>
    <property type="match status" value="1"/>
</dbReference>
<dbReference type="Gene3D" id="1.20.5.190">
    <property type="match status" value="1"/>
</dbReference>
<protein>
    <submittedName>
        <fullName evidence="2">Uncharacterized protein</fullName>
    </submittedName>
</protein>
<proteinExistence type="predicted"/>